<organism evidence="1 2">
    <name type="scientific">Catenulispora yoronensis</name>
    <dbReference type="NCBI Taxonomy" id="450799"/>
    <lineage>
        <taxon>Bacteria</taxon>
        <taxon>Bacillati</taxon>
        <taxon>Actinomycetota</taxon>
        <taxon>Actinomycetes</taxon>
        <taxon>Catenulisporales</taxon>
        <taxon>Catenulisporaceae</taxon>
        <taxon>Catenulispora</taxon>
    </lineage>
</organism>
<dbReference type="CDD" id="cd04793">
    <property type="entry name" value="LanC"/>
    <property type="match status" value="1"/>
</dbReference>
<proteinExistence type="predicted"/>
<dbReference type="InterPro" id="IPR033889">
    <property type="entry name" value="LanC"/>
</dbReference>
<dbReference type="EMBL" id="BAAAQN010000053">
    <property type="protein sequence ID" value="GAA2052326.1"/>
    <property type="molecule type" value="Genomic_DNA"/>
</dbReference>
<evidence type="ECO:0008006" key="3">
    <source>
        <dbReference type="Google" id="ProtNLM"/>
    </source>
</evidence>
<dbReference type="PRINTS" id="PR01955">
    <property type="entry name" value="LANCFRANKIA"/>
</dbReference>
<dbReference type="Proteomes" id="UP001500751">
    <property type="component" value="Unassembled WGS sequence"/>
</dbReference>
<evidence type="ECO:0000313" key="2">
    <source>
        <dbReference type="Proteomes" id="UP001500751"/>
    </source>
</evidence>
<dbReference type="SUPFAM" id="SSF158745">
    <property type="entry name" value="LanC-like"/>
    <property type="match status" value="1"/>
</dbReference>
<dbReference type="PRINTS" id="PR01950">
    <property type="entry name" value="LANCSUPER"/>
</dbReference>
<gene>
    <name evidence="1" type="ORF">GCM10009839_69620</name>
</gene>
<keyword evidence="2" id="KW-1185">Reference proteome</keyword>
<dbReference type="InterPro" id="IPR007822">
    <property type="entry name" value="LANC-like"/>
</dbReference>
<dbReference type="SMART" id="SM01260">
    <property type="entry name" value="LANC_like"/>
    <property type="match status" value="1"/>
</dbReference>
<dbReference type="Gene3D" id="1.50.10.20">
    <property type="match status" value="1"/>
</dbReference>
<dbReference type="RefSeq" id="WP_344669948.1">
    <property type="nucleotide sequence ID" value="NZ_BAAAQN010000053.1"/>
</dbReference>
<sequence>MTITAYLTQTADDHARLLHTPPEQKYGHTGTGADLAAGSAGIALVHIERASCGRDNWRTAHSFIQSAAGGPVSDHDTSGLFLGAPALAFVLHAAAGTTSRYRTGLGDLDQPLAQLAHRRTQAAMTRIQQRRPAAFAEYDVFSGLTGIGALLLRRDPGGSALEQVLTYLVALTRPLPAGDRALPGWWVSHDPTRKAPAGYPGHANLGAAHGIAGPLALLAQAARKGITVEGQHQAIADICRWLYRWHRDEDGTCWWPEHLGAEDLRSGRSRQTGPARPSWCYGTPGIARAGQLAALALADRTLQQHFEDALLGCLGDETQLEQLSNAGLCHGWAGTFQTAWRAAADAATPALRHQLPRLADKLAAAAAQPHGHGPGLLTGTAGTALALHTAATDTAPTCGWDACLLIN</sequence>
<evidence type="ECO:0000313" key="1">
    <source>
        <dbReference type="EMBL" id="GAA2052326.1"/>
    </source>
</evidence>
<name>A0ABN2V6J4_9ACTN</name>
<dbReference type="Pfam" id="PF05147">
    <property type="entry name" value="LANC_like"/>
    <property type="match status" value="1"/>
</dbReference>
<comment type="caution">
    <text evidence="1">The sequence shown here is derived from an EMBL/GenBank/DDBJ whole genome shotgun (WGS) entry which is preliminary data.</text>
</comment>
<reference evidence="1 2" key="1">
    <citation type="journal article" date="2019" name="Int. J. Syst. Evol. Microbiol.">
        <title>The Global Catalogue of Microorganisms (GCM) 10K type strain sequencing project: providing services to taxonomists for standard genome sequencing and annotation.</title>
        <authorList>
            <consortium name="The Broad Institute Genomics Platform"/>
            <consortium name="The Broad Institute Genome Sequencing Center for Infectious Disease"/>
            <person name="Wu L."/>
            <person name="Ma J."/>
        </authorList>
    </citation>
    <scope>NUCLEOTIDE SEQUENCE [LARGE SCALE GENOMIC DNA]</scope>
    <source>
        <strain evidence="1 2">JCM 16014</strain>
    </source>
</reference>
<protein>
    <recommendedName>
        <fullName evidence="3">Lanthionine synthetase</fullName>
    </recommendedName>
</protein>
<accession>A0ABN2V6J4</accession>